<proteinExistence type="predicted"/>
<evidence type="ECO:0000313" key="1">
    <source>
        <dbReference type="EMBL" id="WFN56623.1"/>
    </source>
</evidence>
<gene>
    <name evidence="1" type="primary">dsrB</name>
    <name evidence="1" type="ORF">O1Q98_04905</name>
</gene>
<protein>
    <submittedName>
        <fullName evidence="1">Protein DsrB</fullName>
    </submittedName>
</protein>
<evidence type="ECO:0000313" key="2">
    <source>
        <dbReference type="Proteomes" id="UP001219630"/>
    </source>
</evidence>
<name>A0ABY8G9N5_9GAMM</name>
<dbReference type="EMBL" id="CP114280">
    <property type="protein sequence ID" value="WFN56623.1"/>
    <property type="molecule type" value="Genomic_DNA"/>
</dbReference>
<organism evidence="1 2">
    <name type="scientific">Dickeya lacustris</name>
    <dbReference type="NCBI Taxonomy" id="2259638"/>
    <lineage>
        <taxon>Bacteria</taxon>
        <taxon>Pseudomonadati</taxon>
        <taxon>Pseudomonadota</taxon>
        <taxon>Gammaproteobacteria</taxon>
        <taxon>Enterobacterales</taxon>
        <taxon>Pectobacteriaceae</taxon>
        <taxon>Dickeya</taxon>
    </lineage>
</organism>
<dbReference type="NCBIfam" id="NF007981">
    <property type="entry name" value="PRK10708.1"/>
    <property type="match status" value="1"/>
</dbReference>
<accession>A0ABY8G9N5</accession>
<sequence>MNVGDAVTVKTDGEVRRSGVILAVEPFQEGVMYLVALPAYPDGVWFFNESNSAEGIFVEPILTTGSRPG</sequence>
<dbReference type="InterPro" id="IPR019717">
    <property type="entry name" value="Dextransucrase_DSRB"/>
</dbReference>
<keyword evidence="2" id="KW-1185">Reference proteome</keyword>
<reference evidence="1 2" key="1">
    <citation type="submission" date="2022-12" db="EMBL/GenBank/DDBJ databases">
        <title>Complete genome sequencing of Dickeya lacustris type strain LMG30899.</title>
        <authorList>
            <person name="Dobhal S."/>
            <person name="Arizala D."/>
            <person name="Arif M."/>
        </authorList>
    </citation>
    <scope>NUCLEOTIDE SEQUENCE [LARGE SCALE GENOMIC DNA]</scope>
    <source>
        <strain evidence="1 2">LMG30899</strain>
    </source>
</reference>
<dbReference type="Proteomes" id="UP001219630">
    <property type="component" value="Chromosome"/>
</dbReference>
<dbReference type="Pfam" id="PF10781">
    <property type="entry name" value="DSRB"/>
    <property type="match status" value="1"/>
</dbReference>
<dbReference type="RefSeq" id="WP_125260030.1">
    <property type="nucleotide sequence ID" value="NZ_CP114280.1"/>
</dbReference>